<organism evidence="1">
    <name type="scientific">bioreactor metagenome</name>
    <dbReference type="NCBI Taxonomy" id="1076179"/>
    <lineage>
        <taxon>unclassified sequences</taxon>
        <taxon>metagenomes</taxon>
        <taxon>ecological metagenomes</taxon>
    </lineage>
</organism>
<name>A0A645EHP8_9ZZZZ</name>
<accession>A0A645EHP8</accession>
<evidence type="ECO:0000313" key="1">
    <source>
        <dbReference type="EMBL" id="MPN00792.1"/>
    </source>
</evidence>
<dbReference type="AlphaFoldDB" id="A0A645EHP8"/>
<proteinExistence type="predicted"/>
<gene>
    <name evidence="1" type="ORF">SDC9_147990</name>
</gene>
<comment type="caution">
    <text evidence="1">The sequence shown here is derived from an EMBL/GenBank/DDBJ whole genome shotgun (WGS) entry which is preliminary data.</text>
</comment>
<protein>
    <submittedName>
        <fullName evidence="1">Uncharacterized protein</fullName>
    </submittedName>
</protein>
<sequence length="115" mass="12475">MKGFRAFEGTAGDLTAFLQARPDGALEVRHFIPDSQAADHPGGVHAGTKQFVYAQRHAVNADGIVPAKKTGQFHLALQANAHHFFHFQIQTLHSILGFEIPCVKIAGHPNSDDLP</sequence>
<reference evidence="1" key="1">
    <citation type="submission" date="2019-08" db="EMBL/GenBank/DDBJ databases">
        <authorList>
            <person name="Kucharzyk K."/>
            <person name="Murdoch R.W."/>
            <person name="Higgins S."/>
            <person name="Loffler F."/>
        </authorList>
    </citation>
    <scope>NUCLEOTIDE SEQUENCE</scope>
</reference>
<dbReference type="EMBL" id="VSSQ01046814">
    <property type="protein sequence ID" value="MPN00792.1"/>
    <property type="molecule type" value="Genomic_DNA"/>
</dbReference>